<dbReference type="FunFam" id="1.10.10.10:FF:000001">
    <property type="entry name" value="LysR family transcriptional regulator"/>
    <property type="match status" value="1"/>
</dbReference>
<evidence type="ECO:0000256" key="3">
    <source>
        <dbReference type="ARBA" id="ARBA00023125"/>
    </source>
</evidence>
<protein>
    <submittedName>
        <fullName evidence="6">LysR family transporter transcriptional regulator</fullName>
    </submittedName>
</protein>
<dbReference type="InterPro" id="IPR058163">
    <property type="entry name" value="LysR-type_TF_proteobact-type"/>
</dbReference>
<dbReference type="Gene3D" id="3.40.190.290">
    <property type="match status" value="1"/>
</dbReference>
<dbReference type="Pfam" id="PF03466">
    <property type="entry name" value="LysR_substrate"/>
    <property type="match status" value="1"/>
</dbReference>
<dbReference type="EMBL" id="LNYU01000017">
    <property type="protein sequence ID" value="KTD65311.1"/>
    <property type="molecule type" value="Genomic_DNA"/>
</dbReference>
<evidence type="ECO:0000256" key="2">
    <source>
        <dbReference type="ARBA" id="ARBA00023015"/>
    </source>
</evidence>
<dbReference type="STRING" id="45074.Lsan_0827"/>
<dbReference type="Proteomes" id="UP000054703">
    <property type="component" value="Unassembled WGS sequence"/>
</dbReference>
<evidence type="ECO:0000313" key="6">
    <source>
        <dbReference type="EMBL" id="KTD65311.1"/>
    </source>
</evidence>
<dbReference type="Pfam" id="PF00126">
    <property type="entry name" value="HTH_1"/>
    <property type="match status" value="1"/>
</dbReference>
<name>A0A0W0Z8K0_9GAMM</name>
<dbReference type="AlphaFoldDB" id="A0A0W0Z8K0"/>
<dbReference type="PANTHER" id="PTHR30537:SF5">
    <property type="entry name" value="HTH-TYPE TRANSCRIPTIONAL ACTIVATOR TTDR-RELATED"/>
    <property type="match status" value="1"/>
</dbReference>
<dbReference type="GO" id="GO:0006351">
    <property type="term" value="P:DNA-templated transcription"/>
    <property type="evidence" value="ECO:0007669"/>
    <property type="project" value="TreeGrafter"/>
</dbReference>
<dbReference type="InterPro" id="IPR036388">
    <property type="entry name" value="WH-like_DNA-bd_sf"/>
</dbReference>
<evidence type="ECO:0000313" key="7">
    <source>
        <dbReference type="Proteomes" id="UP000054703"/>
    </source>
</evidence>
<dbReference type="RefSeq" id="WP_058513273.1">
    <property type="nucleotide sequence ID" value="NZ_CAAAIH010000017.1"/>
</dbReference>
<comment type="caution">
    <text evidence="6">The sequence shown here is derived from an EMBL/GenBank/DDBJ whole genome shotgun (WGS) entry which is preliminary data.</text>
</comment>
<dbReference type="CDD" id="cd08422">
    <property type="entry name" value="PBP2_CrgA_like"/>
    <property type="match status" value="1"/>
</dbReference>
<gene>
    <name evidence="6" type="ORF">Lsan_0827</name>
</gene>
<comment type="similarity">
    <text evidence="1">Belongs to the LysR transcriptional regulatory family.</text>
</comment>
<dbReference type="PROSITE" id="PS50931">
    <property type="entry name" value="HTH_LYSR"/>
    <property type="match status" value="1"/>
</dbReference>
<keyword evidence="7" id="KW-1185">Reference proteome</keyword>
<organism evidence="6 7">
    <name type="scientific">Legionella santicrucis</name>
    <dbReference type="NCBI Taxonomy" id="45074"/>
    <lineage>
        <taxon>Bacteria</taxon>
        <taxon>Pseudomonadati</taxon>
        <taxon>Pseudomonadota</taxon>
        <taxon>Gammaproteobacteria</taxon>
        <taxon>Legionellales</taxon>
        <taxon>Legionellaceae</taxon>
        <taxon>Legionella</taxon>
    </lineage>
</organism>
<dbReference type="PATRIC" id="fig|45074.5.peg.866"/>
<keyword evidence="3" id="KW-0238">DNA-binding</keyword>
<evidence type="ECO:0000256" key="4">
    <source>
        <dbReference type="ARBA" id="ARBA00023163"/>
    </source>
</evidence>
<keyword evidence="2" id="KW-0805">Transcription regulation</keyword>
<dbReference type="SUPFAM" id="SSF53850">
    <property type="entry name" value="Periplasmic binding protein-like II"/>
    <property type="match status" value="1"/>
</dbReference>
<feature type="domain" description="HTH lysR-type" evidence="5">
    <location>
        <begin position="6"/>
        <end position="63"/>
    </location>
</feature>
<dbReference type="PANTHER" id="PTHR30537">
    <property type="entry name" value="HTH-TYPE TRANSCRIPTIONAL REGULATOR"/>
    <property type="match status" value="1"/>
</dbReference>
<sequence>MINNPLNLNDLAIFALVVKNQSFTQAALEAGISKAWVSQKISQLENTLGIKLLKRTTRSLSLTIGGKILFEHCQTMLNEVTNAENHLREYAKTPSGKLVITCPEITGIELLPALLSEFNSLYPQIKTRLMITDQLMDLTQHGIDFAFRTGKLADSTLVSRYIGKVPRCLVASPTYLSNHAPIRTPEDLKEHALLKHSLLPDWPLKSADKFFKFHIKNAVVESSSLIFLHKMACLDQGIAFLPYYLCSDALKNNVLIKVLPEWSNTDNQYYLIYHKDKSVLYINQLFKEFILDSDLKNRISQ</sequence>
<dbReference type="InterPro" id="IPR000847">
    <property type="entry name" value="LysR_HTH_N"/>
</dbReference>
<dbReference type="GO" id="GO:0043565">
    <property type="term" value="F:sequence-specific DNA binding"/>
    <property type="evidence" value="ECO:0007669"/>
    <property type="project" value="TreeGrafter"/>
</dbReference>
<dbReference type="GO" id="GO:0003700">
    <property type="term" value="F:DNA-binding transcription factor activity"/>
    <property type="evidence" value="ECO:0007669"/>
    <property type="project" value="InterPro"/>
</dbReference>
<reference evidence="6 7" key="1">
    <citation type="submission" date="2015-11" db="EMBL/GenBank/DDBJ databases">
        <title>Genomic analysis of 38 Legionella species identifies large and diverse effector repertoires.</title>
        <authorList>
            <person name="Burstein D."/>
            <person name="Amaro F."/>
            <person name="Zusman T."/>
            <person name="Lifshitz Z."/>
            <person name="Cohen O."/>
            <person name="Gilbert J.A."/>
            <person name="Pupko T."/>
            <person name="Shuman H.A."/>
            <person name="Segal G."/>
        </authorList>
    </citation>
    <scope>NUCLEOTIDE SEQUENCE [LARGE SCALE GENOMIC DNA]</scope>
    <source>
        <strain evidence="6 7">SC-63-C7</strain>
    </source>
</reference>
<dbReference type="Gene3D" id="1.10.10.10">
    <property type="entry name" value="Winged helix-like DNA-binding domain superfamily/Winged helix DNA-binding domain"/>
    <property type="match status" value="1"/>
</dbReference>
<evidence type="ECO:0000256" key="1">
    <source>
        <dbReference type="ARBA" id="ARBA00009437"/>
    </source>
</evidence>
<dbReference type="InterPro" id="IPR036390">
    <property type="entry name" value="WH_DNA-bd_sf"/>
</dbReference>
<dbReference type="SUPFAM" id="SSF46785">
    <property type="entry name" value="Winged helix' DNA-binding domain"/>
    <property type="match status" value="1"/>
</dbReference>
<dbReference type="InterPro" id="IPR005119">
    <property type="entry name" value="LysR_subst-bd"/>
</dbReference>
<accession>A0A0W0Z8K0</accession>
<dbReference type="OrthoDB" id="6428912at2"/>
<keyword evidence="4" id="KW-0804">Transcription</keyword>
<proteinExistence type="inferred from homology"/>
<evidence type="ECO:0000259" key="5">
    <source>
        <dbReference type="PROSITE" id="PS50931"/>
    </source>
</evidence>